<name>G8YLV2_PICSO</name>
<dbReference type="InParanoid" id="G8YLV2"/>
<feature type="region of interest" description="Disordered" evidence="1">
    <location>
        <begin position="115"/>
        <end position="160"/>
    </location>
</feature>
<reference evidence="2 3" key="1">
    <citation type="journal article" date="2012" name="G3 (Bethesda)">
        <title>Pichia sorbitophila, an interspecies yeast hybrid reveals early steps of genome resolution following polyploidization.</title>
        <authorList>
            <person name="Leh Louis V."/>
            <person name="Despons L."/>
            <person name="Friedrich A."/>
            <person name="Martin T."/>
            <person name="Durrens P."/>
            <person name="Casaregola S."/>
            <person name="Neuveglise C."/>
            <person name="Fairhead C."/>
            <person name="Marck C."/>
            <person name="Cruz J.A."/>
            <person name="Straub M.L."/>
            <person name="Kugler V."/>
            <person name="Sacerdot C."/>
            <person name="Uzunov Z."/>
            <person name="Thierry A."/>
            <person name="Weiss S."/>
            <person name="Bleykasten C."/>
            <person name="De Montigny J."/>
            <person name="Jacques N."/>
            <person name="Jung P."/>
            <person name="Lemaire M."/>
            <person name="Mallet S."/>
            <person name="Morel G."/>
            <person name="Richard G.F."/>
            <person name="Sarkar A."/>
            <person name="Savel G."/>
            <person name="Schacherer J."/>
            <person name="Seret M.L."/>
            <person name="Talla E."/>
            <person name="Samson G."/>
            <person name="Jubin C."/>
            <person name="Poulain J."/>
            <person name="Vacherie B."/>
            <person name="Barbe V."/>
            <person name="Pelletier E."/>
            <person name="Sherman D.J."/>
            <person name="Westhof E."/>
            <person name="Weissenbach J."/>
            <person name="Baret P.V."/>
            <person name="Wincker P."/>
            <person name="Gaillardin C."/>
            <person name="Dujon B."/>
            <person name="Souciet J.L."/>
        </authorList>
    </citation>
    <scope>NUCLEOTIDE SEQUENCE [LARGE SCALE GENOMIC DNA]</scope>
    <source>
        <strain evidence="3">ATCC MYA-4447 / BCRC 22081 / CBS 7064 / NBRC 10061 / NRRL Y-12695</strain>
    </source>
</reference>
<evidence type="ECO:0000256" key="1">
    <source>
        <dbReference type="SAM" id="MobiDB-lite"/>
    </source>
</evidence>
<evidence type="ECO:0000313" key="2">
    <source>
        <dbReference type="EMBL" id="CCE89036.1"/>
    </source>
</evidence>
<protein>
    <submittedName>
        <fullName evidence="2">Piso0_001834 protein</fullName>
    </submittedName>
</protein>
<evidence type="ECO:0000313" key="3">
    <source>
        <dbReference type="Proteomes" id="UP000005222"/>
    </source>
</evidence>
<gene>
    <name evidence="2" type="primary">Piso0_001834</name>
    <name evidence="2" type="ORF">GNLVRS01_PISO0F15075g</name>
</gene>
<dbReference type="AlphaFoldDB" id="G8YLV2"/>
<organism evidence="2 3">
    <name type="scientific">Pichia sorbitophila (strain ATCC MYA-4447 / BCRC 22081 / CBS 7064 / NBRC 10061 / NRRL Y-12695)</name>
    <name type="common">Hybrid yeast</name>
    <dbReference type="NCBI Taxonomy" id="559304"/>
    <lineage>
        <taxon>Eukaryota</taxon>
        <taxon>Fungi</taxon>
        <taxon>Dikarya</taxon>
        <taxon>Ascomycota</taxon>
        <taxon>Saccharomycotina</taxon>
        <taxon>Pichiomycetes</taxon>
        <taxon>Debaryomycetaceae</taxon>
        <taxon>Millerozyma</taxon>
    </lineage>
</organism>
<sequence>MTCRDNVALLPNRYIPKVVLISSSVSHKDGLRTPVTPSACDYSPVRFLVLRTSLGGVVVHWVGETLCPLDSCLFRRTQNSDCTSCRFSPQKISVGGRTKRPTLCKRPIPSSWPCWSPPSPSRLRHRSSALSSTRSGKRIAQSNTTGQRKLSPEPGPRWTY</sequence>
<dbReference type="HOGENOM" id="CLU_1652819_0_0_1"/>
<proteinExistence type="predicted"/>
<keyword evidence="3" id="KW-1185">Reference proteome</keyword>
<dbReference type="Proteomes" id="UP000005222">
    <property type="component" value="Chromosome F"/>
</dbReference>
<dbReference type="EMBL" id="FO082054">
    <property type="protein sequence ID" value="CCE89036.1"/>
    <property type="molecule type" value="Genomic_DNA"/>
</dbReference>
<accession>G8YLV2</accession>